<organism evidence="2 3">
    <name type="scientific">Petromyces alliaceus</name>
    <name type="common">Aspergillus alliaceus</name>
    <dbReference type="NCBI Taxonomy" id="209559"/>
    <lineage>
        <taxon>Eukaryota</taxon>
        <taxon>Fungi</taxon>
        <taxon>Dikarya</taxon>
        <taxon>Ascomycota</taxon>
        <taxon>Pezizomycotina</taxon>
        <taxon>Eurotiomycetes</taxon>
        <taxon>Eurotiomycetidae</taxon>
        <taxon>Eurotiales</taxon>
        <taxon>Aspergillaceae</taxon>
        <taxon>Aspergillus</taxon>
        <taxon>Aspergillus subgen. Circumdati</taxon>
    </lineage>
</organism>
<feature type="compositionally biased region" description="Acidic residues" evidence="1">
    <location>
        <begin position="83"/>
        <end position="94"/>
    </location>
</feature>
<feature type="region of interest" description="Disordered" evidence="1">
    <location>
        <begin position="1"/>
        <end position="125"/>
    </location>
</feature>
<evidence type="ECO:0000313" key="2">
    <source>
        <dbReference type="EMBL" id="KAF5854719.1"/>
    </source>
</evidence>
<gene>
    <name evidence="2" type="ORF">ETB97_000528</name>
</gene>
<dbReference type="AlphaFoldDB" id="A0A8H5ZUS2"/>
<protein>
    <submittedName>
        <fullName evidence="2">Uncharacterized protein</fullName>
    </submittedName>
</protein>
<proteinExistence type="predicted"/>
<evidence type="ECO:0000256" key="1">
    <source>
        <dbReference type="SAM" id="MobiDB-lite"/>
    </source>
</evidence>
<reference evidence="2 3" key="1">
    <citation type="submission" date="2019-04" db="EMBL/GenBank/DDBJ databases">
        <title>Aspergillus burnettii sp. nov., novel species from soil in southeast Queensland.</title>
        <authorList>
            <person name="Gilchrist C.L.M."/>
            <person name="Pitt J.I."/>
            <person name="Lange L."/>
            <person name="Lacey H.J."/>
            <person name="Vuong D."/>
            <person name="Midgley D.J."/>
            <person name="Greenfield P."/>
            <person name="Bradbury M."/>
            <person name="Lacey E."/>
            <person name="Busk P.K."/>
            <person name="Pilgaard B."/>
            <person name="Chooi Y.H."/>
            <person name="Piggott A.M."/>
        </authorList>
    </citation>
    <scope>NUCLEOTIDE SEQUENCE [LARGE SCALE GENOMIC DNA]</scope>
    <source>
        <strain evidence="2 3">FRR 5400</strain>
    </source>
</reference>
<accession>A0A8H5ZUS2</accession>
<keyword evidence="3" id="KW-1185">Reference proteome</keyword>
<sequence>MVLLPRPAAASENTGRRLGPPGRYQLPCDDEAEISPPGTASRSSGGARISPVSSEHSDHHIPPTDRATGGQPRKDYSQILEIPDSEDEAMDESIELAGPGDTGTPCLPSTRAKAQPIHNSSQGIP</sequence>
<dbReference type="EMBL" id="SPNV01001060">
    <property type="protein sequence ID" value="KAF5854719.1"/>
    <property type="molecule type" value="Genomic_DNA"/>
</dbReference>
<dbReference type="Proteomes" id="UP000541154">
    <property type="component" value="Unassembled WGS sequence"/>
</dbReference>
<evidence type="ECO:0000313" key="3">
    <source>
        <dbReference type="Proteomes" id="UP000541154"/>
    </source>
</evidence>
<name>A0A8H5ZUS2_PETAA</name>
<comment type="caution">
    <text evidence="2">The sequence shown here is derived from an EMBL/GenBank/DDBJ whole genome shotgun (WGS) entry which is preliminary data.</text>
</comment>
<feature type="non-terminal residue" evidence="2">
    <location>
        <position position="125"/>
    </location>
</feature>